<gene>
    <name evidence="1" type="ORF">BpHYR1_028512</name>
</gene>
<keyword evidence="2" id="KW-1185">Reference proteome</keyword>
<evidence type="ECO:0000313" key="2">
    <source>
        <dbReference type="Proteomes" id="UP000276133"/>
    </source>
</evidence>
<name>A0A3M7PQM7_BRAPC</name>
<evidence type="ECO:0000313" key="1">
    <source>
        <dbReference type="EMBL" id="RNA00968.1"/>
    </source>
</evidence>
<proteinExistence type="predicted"/>
<sequence>MKIILKRHFILFKSAPAWSKEINKKSNAVQIKTNLYAFCSSTLPKGNVGKGKVGEELRKGNVQDSFKL</sequence>
<reference evidence="1 2" key="1">
    <citation type="journal article" date="2018" name="Sci. Rep.">
        <title>Genomic signatures of local adaptation to the degree of environmental predictability in rotifers.</title>
        <authorList>
            <person name="Franch-Gras L."/>
            <person name="Hahn C."/>
            <person name="Garcia-Roger E.M."/>
            <person name="Carmona M.J."/>
            <person name="Serra M."/>
            <person name="Gomez A."/>
        </authorList>
    </citation>
    <scope>NUCLEOTIDE SEQUENCE [LARGE SCALE GENOMIC DNA]</scope>
    <source>
        <strain evidence="1">HYR1</strain>
    </source>
</reference>
<dbReference type="Proteomes" id="UP000276133">
    <property type="component" value="Unassembled WGS sequence"/>
</dbReference>
<comment type="caution">
    <text evidence="1">The sequence shown here is derived from an EMBL/GenBank/DDBJ whole genome shotgun (WGS) entry which is preliminary data.</text>
</comment>
<dbReference type="EMBL" id="REGN01009536">
    <property type="protein sequence ID" value="RNA00968.1"/>
    <property type="molecule type" value="Genomic_DNA"/>
</dbReference>
<protein>
    <submittedName>
        <fullName evidence="1">Uncharacterized protein</fullName>
    </submittedName>
</protein>
<organism evidence="1 2">
    <name type="scientific">Brachionus plicatilis</name>
    <name type="common">Marine rotifer</name>
    <name type="synonym">Brachionus muelleri</name>
    <dbReference type="NCBI Taxonomy" id="10195"/>
    <lineage>
        <taxon>Eukaryota</taxon>
        <taxon>Metazoa</taxon>
        <taxon>Spiralia</taxon>
        <taxon>Gnathifera</taxon>
        <taxon>Rotifera</taxon>
        <taxon>Eurotatoria</taxon>
        <taxon>Monogononta</taxon>
        <taxon>Pseudotrocha</taxon>
        <taxon>Ploima</taxon>
        <taxon>Brachionidae</taxon>
        <taxon>Brachionus</taxon>
    </lineage>
</organism>
<dbReference type="AlphaFoldDB" id="A0A3M7PQM7"/>
<accession>A0A3M7PQM7</accession>